<organism evidence="7 8">
    <name type="scientific">Protea cynaroides</name>
    <dbReference type="NCBI Taxonomy" id="273540"/>
    <lineage>
        <taxon>Eukaryota</taxon>
        <taxon>Viridiplantae</taxon>
        <taxon>Streptophyta</taxon>
        <taxon>Embryophyta</taxon>
        <taxon>Tracheophyta</taxon>
        <taxon>Spermatophyta</taxon>
        <taxon>Magnoliopsida</taxon>
        <taxon>Proteales</taxon>
        <taxon>Proteaceae</taxon>
        <taxon>Protea</taxon>
    </lineage>
</organism>
<evidence type="ECO:0000256" key="5">
    <source>
        <dbReference type="SAM" id="MobiDB-lite"/>
    </source>
</evidence>
<dbReference type="GO" id="GO:0003700">
    <property type="term" value="F:DNA-binding transcription factor activity"/>
    <property type="evidence" value="ECO:0007669"/>
    <property type="project" value="InterPro"/>
</dbReference>
<dbReference type="InterPro" id="IPR001005">
    <property type="entry name" value="SANT/Myb"/>
</dbReference>
<dbReference type="Proteomes" id="UP001141806">
    <property type="component" value="Unassembled WGS sequence"/>
</dbReference>
<evidence type="ECO:0000256" key="4">
    <source>
        <dbReference type="ARBA" id="ARBA00023242"/>
    </source>
</evidence>
<feature type="region of interest" description="Disordered" evidence="5">
    <location>
        <begin position="83"/>
        <end position="144"/>
    </location>
</feature>
<dbReference type="Pfam" id="PF00249">
    <property type="entry name" value="Myb_DNA-binding"/>
    <property type="match status" value="1"/>
</dbReference>
<gene>
    <name evidence="7" type="ORF">NE237_009772</name>
</gene>
<keyword evidence="3" id="KW-0804">Transcription</keyword>
<dbReference type="OrthoDB" id="60033at2759"/>
<keyword evidence="2" id="KW-0805">Transcription regulation</keyword>
<evidence type="ECO:0000256" key="1">
    <source>
        <dbReference type="ARBA" id="ARBA00004123"/>
    </source>
</evidence>
<evidence type="ECO:0000313" key="8">
    <source>
        <dbReference type="Proteomes" id="UP001141806"/>
    </source>
</evidence>
<dbReference type="SUPFAM" id="SSF46689">
    <property type="entry name" value="Homeodomain-like"/>
    <property type="match status" value="1"/>
</dbReference>
<reference evidence="7" key="1">
    <citation type="journal article" date="2023" name="Plant J.">
        <title>The genome of the king protea, Protea cynaroides.</title>
        <authorList>
            <person name="Chang J."/>
            <person name="Duong T.A."/>
            <person name="Schoeman C."/>
            <person name="Ma X."/>
            <person name="Roodt D."/>
            <person name="Barker N."/>
            <person name="Li Z."/>
            <person name="Van de Peer Y."/>
            <person name="Mizrachi E."/>
        </authorList>
    </citation>
    <scope>NUCLEOTIDE SEQUENCE</scope>
    <source>
        <tissue evidence="7">Young leaves</tissue>
    </source>
</reference>
<dbReference type="PANTHER" id="PTHR31442">
    <property type="entry name" value="HOMEODOMAIN-LIKE SUPERFAMILY PROTEIN-RELATED"/>
    <property type="match status" value="1"/>
</dbReference>
<dbReference type="AlphaFoldDB" id="A0A9Q0KYE5"/>
<name>A0A9Q0KYE5_9MAGN</name>
<dbReference type="EMBL" id="JAMYWD010000002">
    <property type="protein sequence ID" value="KAJ4978992.1"/>
    <property type="molecule type" value="Genomic_DNA"/>
</dbReference>
<dbReference type="PANTHER" id="PTHR31442:SF21">
    <property type="entry name" value="TRANSCRIPTION FACTOR BOA-RELATED"/>
    <property type="match status" value="1"/>
</dbReference>
<dbReference type="Gene3D" id="1.10.10.60">
    <property type="entry name" value="Homeodomain-like"/>
    <property type="match status" value="1"/>
</dbReference>
<keyword evidence="8" id="KW-1185">Reference proteome</keyword>
<evidence type="ECO:0000259" key="6">
    <source>
        <dbReference type="PROSITE" id="PS51294"/>
    </source>
</evidence>
<accession>A0A9Q0KYE5</accession>
<feature type="compositionally biased region" description="Polar residues" evidence="5">
    <location>
        <begin position="129"/>
        <end position="138"/>
    </location>
</feature>
<comment type="subcellular location">
    <subcellularLocation>
        <location evidence="1">Nucleus</location>
    </subcellularLocation>
</comment>
<dbReference type="GO" id="GO:0003677">
    <property type="term" value="F:DNA binding"/>
    <property type="evidence" value="ECO:0007669"/>
    <property type="project" value="InterPro"/>
</dbReference>
<comment type="caution">
    <text evidence="7">The sequence shown here is derived from an EMBL/GenBank/DDBJ whole genome shotgun (WGS) entry which is preliminary data.</text>
</comment>
<feature type="compositionally biased region" description="Basic and acidic residues" evidence="5">
    <location>
        <begin position="104"/>
        <end position="128"/>
    </location>
</feature>
<sequence>MGEEVQMNDYEGELGRGDDDRVLEWESGLPSASDLMPLSQSLIPPELALAFSISPEPCQSMFDVNRASQNTLSSLCRPSQLPSFVEDPIHDPSVVEGNENDPESTTKDGSDARKIRRLHSTEEADSSLRTENSNNNYDDPSVRTSKRPRLVWTPQLHKRFVDVVAHLGIKSAVPKTIIQLMNVEGLTRENVASHLQKYRLYLNRMQGLINEGPSSSDNLFASTPVPQSFHESDANGHMPLPTPYLVLPVPVLDVAHGHRHMGMPVPNPPAPATYHGFGSHPYSMFQEQQRDWSTNKFGSVLSYPHIGP</sequence>
<protein>
    <recommendedName>
        <fullName evidence="6">HTH myb-type domain-containing protein</fullName>
    </recommendedName>
</protein>
<evidence type="ECO:0000256" key="2">
    <source>
        <dbReference type="ARBA" id="ARBA00023015"/>
    </source>
</evidence>
<dbReference type="FunFam" id="1.10.10.60:FF:000007">
    <property type="entry name" value="Two-component response regulator"/>
    <property type="match status" value="1"/>
</dbReference>
<evidence type="ECO:0000256" key="3">
    <source>
        <dbReference type="ARBA" id="ARBA00023163"/>
    </source>
</evidence>
<feature type="domain" description="HTH myb-type" evidence="6">
    <location>
        <begin position="144"/>
        <end position="203"/>
    </location>
</feature>
<keyword evidence="4" id="KW-0539">Nucleus</keyword>
<dbReference type="NCBIfam" id="TIGR01557">
    <property type="entry name" value="myb_SHAQKYF"/>
    <property type="match status" value="1"/>
</dbReference>
<dbReference type="InterPro" id="IPR017930">
    <property type="entry name" value="Myb_dom"/>
</dbReference>
<proteinExistence type="predicted"/>
<evidence type="ECO:0000313" key="7">
    <source>
        <dbReference type="EMBL" id="KAJ4978992.1"/>
    </source>
</evidence>
<dbReference type="InterPro" id="IPR044841">
    <property type="entry name" value="LUX/BOA-like"/>
</dbReference>
<dbReference type="PROSITE" id="PS51294">
    <property type="entry name" value="HTH_MYB"/>
    <property type="match status" value="1"/>
</dbReference>
<dbReference type="GO" id="GO:0005634">
    <property type="term" value="C:nucleus"/>
    <property type="evidence" value="ECO:0007669"/>
    <property type="project" value="UniProtKB-SubCell"/>
</dbReference>
<dbReference type="InterPro" id="IPR009057">
    <property type="entry name" value="Homeodomain-like_sf"/>
</dbReference>
<dbReference type="InterPro" id="IPR006447">
    <property type="entry name" value="Myb_dom_plants"/>
</dbReference>